<name>A0ABQ8P5X5_9CRYT</name>
<organism evidence="2 3">
    <name type="scientific">Cryptosporidium canis</name>
    <dbReference type="NCBI Taxonomy" id="195482"/>
    <lineage>
        <taxon>Eukaryota</taxon>
        <taxon>Sar</taxon>
        <taxon>Alveolata</taxon>
        <taxon>Apicomplexa</taxon>
        <taxon>Conoidasida</taxon>
        <taxon>Coccidia</taxon>
        <taxon>Eucoccidiorida</taxon>
        <taxon>Eimeriorina</taxon>
        <taxon>Cryptosporidiidae</taxon>
        <taxon>Cryptosporidium</taxon>
    </lineage>
</organism>
<keyword evidence="3" id="KW-1185">Reference proteome</keyword>
<accession>A0ABQ8P5X5</accession>
<evidence type="ECO:0000313" key="2">
    <source>
        <dbReference type="EMBL" id="KAJ1606870.1"/>
    </source>
</evidence>
<dbReference type="Pfam" id="PF21550">
    <property type="entry name" value="MTIP_N"/>
    <property type="match status" value="1"/>
</dbReference>
<dbReference type="Gene3D" id="1.10.238.10">
    <property type="entry name" value="EF-hand"/>
    <property type="match status" value="2"/>
</dbReference>
<evidence type="ECO:0000259" key="1">
    <source>
        <dbReference type="PROSITE" id="PS50222"/>
    </source>
</evidence>
<reference evidence="2" key="1">
    <citation type="submission" date="2022-10" db="EMBL/GenBank/DDBJ databases">
        <title>Adaptive evolution leads to modifications in subtelomeric GC content in a zoonotic Cryptosporidium species.</title>
        <authorList>
            <person name="Li J."/>
            <person name="Feng Y."/>
            <person name="Xiao L."/>
        </authorList>
    </citation>
    <scope>NUCLEOTIDE SEQUENCE</scope>
    <source>
        <strain evidence="2">25894</strain>
    </source>
</reference>
<feature type="domain" description="EF-hand" evidence="1">
    <location>
        <begin position="144"/>
        <end position="179"/>
    </location>
</feature>
<proteinExistence type="predicted"/>
<dbReference type="InterPro" id="IPR049007">
    <property type="entry name" value="MTIP_EFh"/>
</dbReference>
<dbReference type="Proteomes" id="UP001071777">
    <property type="component" value="Unassembled WGS sequence"/>
</dbReference>
<dbReference type="InterPro" id="IPR002048">
    <property type="entry name" value="EF_hand_dom"/>
</dbReference>
<protein>
    <submittedName>
        <fullName evidence="2">EF-hands domain-containing protein</fullName>
    </submittedName>
</protein>
<dbReference type="InterPro" id="IPR011992">
    <property type="entry name" value="EF-hand-dom_pair"/>
</dbReference>
<sequence>MISLLEGTGCAPCTSGCKVVMDDYKTTGRIEYGVFVGYYSESEESDYDEPASVAPGNPKEAQSVEEIASVEDELDEGEADIIRDMFDQASSGGKCSLEETCHLAHRIGLAPSKSDLDKLQEETGGSVAYEDFERWIVSITHPEDHIDYMVSYFRKYDLNGTGKISRKQFIWLTSIGGDILTREEAEAILDKLSIDGDVYYEDLLKRIMEIEASDKPMVNIGNKRSEPTKMPTTKVLVSQVSTTIRDLADSEEFLPSIDLLMALKSTYGNELTEAAAIEATESFENQEEAAKCLLQFYSEWVQNKGMVSRKSVRDLLMVWKAKLDQVSAEAWITSLCGTDENIDIQEALKKVDSKSTELN</sequence>
<comment type="caution">
    <text evidence="2">The sequence shown here is derived from an EMBL/GenBank/DDBJ whole genome shotgun (WGS) entry which is preliminary data.</text>
</comment>
<dbReference type="PROSITE" id="PS50222">
    <property type="entry name" value="EF_HAND_2"/>
    <property type="match status" value="1"/>
</dbReference>
<evidence type="ECO:0000313" key="3">
    <source>
        <dbReference type="Proteomes" id="UP001071777"/>
    </source>
</evidence>
<dbReference type="SUPFAM" id="SSF47473">
    <property type="entry name" value="EF-hand"/>
    <property type="match status" value="1"/>
</dbReference>
<gene>
    <name evidence="2" type="ORF">OJ252_3027</name>
</gene>
<dbReference type="EMBL" id="JAPCXB010000129">
    <property type="protein sequence ID" value="KAJ1606870.1"/>
    <property type="molecule type" value="Genomic_DNA"/>
</dbReference>